<keyword evidence="5 9" id="KW-0798">TonB box</keyword>
<evidence type="ECO:0000313" key="13">
    <source>
        <dbReference type="EMBL" id="KAA5534613.1"/>
    </source>
</evidence>
<evidence type="ECO:0000256" key="3">
    <source>
        <dbReference type="ARBA" id="ARBA00022452"/>
    </source>
</evidence>
<dbReference type="SUPFAM" id="SSF56935">
    <property type="entry name" value="Porins"/>
    <property type="match status" value="1"/>
</dbReference>
<evidence type="ECO:0000256" key="2">
    <source>
        <dbReference type="ARBA" id="ARBA00022448"/>
    </source>
</evidence>
<dbReference type="InterPro" id="IPR039426">
    <property type="entry name" value="TonB-dep_rcpt-like"/>
</dbReference>
<keyword evidence="3 8" id="KW-1134">Transmembrane beta strand</keyword>
<gene>
    <name evidence="13" type="ORF">F0919_08310</name>
</gene>
<comment type="subcellular location">
    <subcellularLocation>
        <location evidence="1 8">Cell outer membrane</location>
        <topology evidence="1 8">Multi-pass membrane protein</topology>
    </subcellularLocation>
</comment>
<evidence type="ECO:0000313" key="14">
    <source>
        <dbReference type="Proteomes" id="UP000323632"/>
    </source>
</evidence>
<dbReference type="Pfam" id="PF07715">
    <property type="entry name" value="Plug"/>
    <property type="match status" value="1"/>
</dbReference>
<dbReference type="InterPro" id="IPR000531">
    <property type="entry name" value="Beta-barrel_TonB"/>
</dbReference>
<reference evidence="13 14" key="1">
    <citation type="submission" date="2019-09" db="EMBL/GenBank/DDBJ databases">
        <title>Genome sequence and assembly of Taibaiella sp.</title>
        <authorList>
            <person name="Chhetri G."/>
        </authorList>
    </citation>
    <scope>NUCLEOTIDE SEQUENCE [LARGE SCALE GENOMIC DNA]</scope>
    <source>
        <strain evidence="13 14">KVB11</strain>
    </source>
</reference>
<dbReference type="Gene3D" id="2.60.40.1120">
    <property type="entry name" value="Carboxypeptidase-like, regulatory domain"/>
    <property type="match status" value="1"/>
</dbReference>
<organism evidence="13 14">
    <name type="scientific">Taibaiella lutea</name>
    <dbReference type="NCBI Taxonomy" id="2608001"/>
    <lineage>
        <taxon>Bacteria</taxon>
        <taxon>Pseudomonadati</taxon>
        <taxon>Bacteroidota</taxon>
        <taxon>Chitinophagia</taxon>
        <taxon>Chitinophagales</taxon>
        <taxon>Chitinophagaceae</taxon>
        <taxon>Taibaiella</taxon>
    </lineage>
</organism>
<accession>A0A5M6CHX1</accession>
<dbReference type="PROSITE" id="PS52016">
    <property type="entry name" value="TONB_DEPENDENT_REC_3"/>
    <property type="match status" value="1"/>
</dbReference>
<dbReference type="NCBIfam" id="TIGR01782">
    <property type="entry name" value="TonB-Xanth-Caul"/>
    <property type="match status" value="1"/>
</dbReference>
<dbReference type="RefSeq" id="WP_150032293.1">
    <property type="nucleotide sequence ID" value="NZ_VWSH01000002.1"/>
</dbReference>
<dbReference type="GO" id="GO:0009279">
    <property type="term" value="C:cell outer membrane"/>
    <property type="evidence" value="ECO:0007669"/>
    <property type="project" value="UniProtKB-SubCell"/>
</dbReference>
<protein>
    <submittedName>
        <fullName evidence="13">TonB-dependent receptor</fullName>
    </submittedName>
</protein>
<comment type="caution">
    <text evidence="13">The sequence shown here is derived from an EMBL/GenBank/DDBJ whole genome shotgun (WGS) entry which is preliminary data.</text>
</comment>
<evidence type="ECO:0000256" key="9">
    <source>
        <dbReference type="RuleBase" id="RU003357"/>
    </source>
</evidence>
<evidence type="ECO:0000256" key="1">
    <source>
        <dbReference type="ARBA" id="ARBA00004571"/>
    </source>
</evidence>
<evidence type="ECO:0000259" key="11">
    <source>
        <dbReference type="Pfam" id="PF00593"/>
    </source>
</evidence>
<evidence type="ECO:0000256" key="5">
    <source>
        <dbReference type="ARBA" id="ARBA00023077"/>
    </source>
</evidence>
<keyword evidence="6 8" id="KW-0472">Membrane</keyword>
<dbReference type="InterPro" id="IPR010104">
    <property type="entry name" value="TonB_rcpt_bac"/>
</dbReference>
<keyword evidence="2 8" id="KW-0813">Transport</keyword>
<dbReference type="Gene3D" id="2.40.170.20">
    <property type="entry name" value="TonB-dependent receptor, beta-barrel domain"/>
    <property type="match status" value="1"/>
</dbReference>
<evidence type="ECO:0000256" key="10">
    <source>
        <dbReference type="SAM" id="SignalP"/>
    </source>
</evidence>
<evidence type="ECO:0000256" key="4">
    <source>
        <dbReference type="ARBA" id="ARBA00022692"/>
    </source>
</evidence>
<dbReference type="Gene3D" id="2.170.130.10">
    <property type="entry name" value="TonB-dependent receptor, plug domain"/>
    <property type="match status" value="1"/>
</dbReference>
<sequence length="971" mass="108689">MKHLLIITAAFFAAGSAVAQKGNIKGVIADKSDPLPGVSVSVEGKAGTLTDMDGSFQLIAVDTGTQTIRLTYLGYSTLEKKVHVQNNETVDLGSIALMPSNSVINEILITGNYRQGGQAKAINMTKVSDKSVTVLSSESIGKSPVKSTAFVIRQAPGVSVKDDKVSLRGTPVDWTASLLNGDRLPTADEKDASRVFNFEVFPSSLIDYIIVNRTVTPDMEGDNIGGVIDFMTKIPASEKTFNFDISTGYDIMTRKPLLNGSLALGNISENKKLSYTLNGSYSADNYGKDAPSVAYGTNYNHSLARLQLDRDRGLRQTGGVNAAVDYQVNENFKLGANVMGGYMTEDERGDRMSYNWSDGSGARIRLQDKRGKFDHLLYGGALNASWKLSDKFKVDARVASYYNRFQYGHTPQADQGGPDGDYTVEFISPLLHYTDMIQTNFFGGTYDPNNAKDPNPYPYKMLDIDNPYHNGGDHYDNIQPKYENLDGSKSTLTASDYYLSSVFADLNTTWERDPIVGRLDFSYKVNNNLKFKAGFKYRDKNGARNISFFEYQINPMVPFMYLSDQQTTSYDPHNNYLSEWGTPYSGTFLPVLTNQQLNSFVSDNIGNFKAKPMDINNNNFRQWAGSSYTYSEQTIAAYVMSEWKPFERLSLTGGVRMEHTILDETSDTLVDDNNTAIGINKEAVSIHKSYMAILPSLNALFIPGDNSNIRAAVSRTFHRPNFEQTKPGSALFNRDQYMYIFGNSALKPTYSLNFDFSYEHYWGTKGMFSLGAYYKKVTDHIFRTNQIDGSQSIDGYVVKSYENASNSYVTGFEALIDRRFEFLPGFWKGFGASANITLSYSRMNVPGRTKSQPLTEQTPLMYNAALFYEKGKVSTRVTLNYTGAYSTELNLFSDINTNAVVHDNTDYDVFMGAMYSLDYQFAYAVSRRINVYGTINNILNAPYRTYIGMPERPLLTEYYRQKVYLGVKFHL</sequence>
<keyword evidence="13" id="KW-0675">Receptor</keyword>
<dbReference type="EMBL" id="VWSH01000002">
    <property type="protein sequence ID" value="KAA5534613.1"/>
    <property type="molecule type" value="Genomic_DNA"/>
</dbReference>
<feature type="signal peptide" evidence="10">
    <location>
        <begin position="1"/>
        <end position="19"/>
    </location>
</feature>
<dbReference type="PANTHER" id="PTHR40980">
    <property type="entry name" value="PLUG DOMAIN-CONTAINING PROTEIN"/>
    <property type="match status" value="1"/>
</dbReference>
<dbReference type="InterPro" id="IPR037066">
    <property type="entry name" value="Plug_dom_sf"/>
</dbReference>
<evidence type="ECO:0000259" key="12">
    <source>
        <dbReference type="Pfam" id="PF07715"/>
    </source>
</evidence>
<evidence type="ECO:0000256" key="8">
    <source>
        <dbReference type="PROSITE-ProRule" id="PRU01360"/>
    </source>
</evidence>
<keyword evidence="10" id="KW-0732">Signal</keyword>
<keyword evidence="4 8" id="KW-0812">Transmembrane</keyword>
<dbReference type="InterPro" id="IPR012910">
    <property type="entry name" value="Plug_dom"/>
</dbReference>
<dbReference type="PANTHER" id="PTHR40980:SF4">
    <property type="entry name" value="TONB-DEPENDENT RECEPTOR-LIKE BETA-BARREL DOMAIN-CONTAINING PROTEIN"/>
    <property type="match status" value="1"/>
</dbReference>
<keyword evidence="7 8" id="KW-0998">Cell outer membrane</keyword>
<name>A0A5M6CHX1_9BACT</name>
<dbReference type="Proteomes" id="UP000323632">
    <property type="component" value="Unassembled WGS sequence"/>
</dbReference>
<dbReference type="InterPro" id="IPR036942">
    <property type="entry name" value="Beta-barrel_TonB_sf"/>
</dbReference>
<dbReference type="Pfam" id="PF00593">
    <property type="entry name" value="TonB_dep_Rec_b-barrel"/>
    <property type="match status" value="1"/>
</dbReference>
<keyword evidence="14" id="KW-1185">Reference proteome</keyword>
<feature type="domain" description="TonB-dependent receptor-like beta-barrel" evidence="11">
    <location>
        <begin position="467"/>
        <end position="938"/>
    </location>
</feature>
<dbReference type="InterPro" id="IPR008969">
    <property type="entry name" value="CarboxyPept-like_regulatory"/>
</dbReference>
<evidence type="ECO:0000256" key="7">
    <source>
        <dbReference type="ARBA" id="ARBA00023237"/>
    </source>
</evidence>
<dbReference type="SUPFAM" id="SSF49464">
    <property type="entry name" value="Carboxypeptidase regulatory domain-like"/>
    <property type="match status" value="1"/>
</dbReference>
<dbReference type="Pfam" id="PF13715">
    <property type="entry name" value="CarbopepD_reg_2"/>
    <property type="match status" value="1"/>
</dbReference>
<evidence type="ECO:0000256" key="6">
    <source>
        <dbReference type="ARBA" id="ARBA00023136"/>
    </source>
</evidence>
<feature type="chain" id="PRO_5024296060" evidence="10">
    <location>
        <begin position="20"/>
        <end position="971"/>
    </location>
</feature>
<feature type="domain" description="TonB-dependent receptor plug" evidence="12">
    <location>
        <begin position="129"/>
        <end position="227"/>
    </location>
</feature>
<comment type="similarity">
    <text evidence="8 9">Belongs to the TonB-dependent receptor family.</text>
</comment>
<proteinExistence type="inferred from homology"/>
<dbReference type="AlphaFoldDB" id="A0A5M6CHX1"/>